<evidence type="ECO:0000256" key="1">
    <source>
        <dbReference type="ARBA" id="ARBA00004141"/>
    </source>
</evidence>
<organism evidence="6 7">
    <name type="scientific">Flavobacterium celericrescens</name>
    <dbReference type="NCBI Taxonomy" id="2709780"/>
    <lineage>
        <taxon>Bacteria</taxon>
        <taxon>Pseudomonadati</taxon>
        <taxon>Bacteroidota</taxon>
        <taxon>Flavobacteriia</taxon>
        <taxon>Flavobacteriales</taxon>
        <taxon>Flavobacteriaceae</taxon>
        <taxon>Flavobacterium</taxon>
    </lineage>
</organism>
<sequence length="140" mass="16096">MATIRELNKWANTHTYYPIDILRIGYGIFLFLKGVEFITEHRYLHDILSIMGNFASEMLLIHYVALAHMVGGVMIIIGFLTRWSIGAQMPIILCAFLLNFIDQFNYSEFIQSSIAMVLGITFLLYGSGKHSADYYLKMEQ</sequence>
<evidence type="ECO:0000256" key="2">
    <source>
        <dbReference type="ARBA" id="ARBA00022692"/>
    </source>
</evidence>
<dbReference type="Pfam" id="PF07681">
    <property type="entry name" value="DoxX"/>
    <property type="match status" value="1"/>
</dbReference>
<keyword evidence="2 5" id="KW-0812">Transmembrane</keyword>
<protein>
    <submittedName>
        <fullName evidence="6">DoxX family protein</fullName>
    </submittedName>
</protein>
<keyword evidence="3 5" id="KW-1133">Transmembrane helix</keyword>
<feature type="transmembrane region" description="Helical" evidence="5">
    <location>
        <begin position="21"/>
        <end position="39"/>
    </location>
</feature>
<dbReference type="EMBL" id="JAAJBV010000013">
    <property type="protein sequence ID" value="NHM05536.1"/>
    <property type="molecule type" value="Genomic_DNA"/>
</dbReference>
<dbReference type="Proteomes" id="UP000761423">
    <property type="component" value="Unassembled WGS sequence"/>
</dbReference>
<reference evidence="6 7" key="1">
    <citation type="submission" date="2020-02" db="EMBL/GenBank/DDBJ databases">
        <authorList>
            <person name="Chen W.-M."/>
        </authorList>
    </citation>
    <scope>NUCLEOTIDE SEQUENCE [LARGE SCALE GENOMIC DNA]</scope>
    <source>
        <strain evidence="6 7">TWA-26</strain>
    </source>
</reference>
<feature type="transmembrane region" description="Helical" evidence="5">
    <location>
        <begin position="110"/>
        <end position="128"/>
    </location>
</feature>
<evidence type="ECO:0000256" key="3">
    <source>
        <dbReference type="ARBA" id="ARBA00022989"/>
    </source>
</evidence>
<keyword evidence="4 5" id="KW-0472">Membrane</keyword>
<keyword evidence="7" id="KW-1185">Reference proteome</keyword>
<dbReference type="RefSeq" id="WP_166237550.1">
    <property type="nucleotide sequence ID" value="NZ_JAAJBV010000013.1"/>
</dbReference>
<feature type="transmembrane region" description="Helical" evidence="5">
    <location>
        <begin position="87"/>
        <end position="104"/>
    </location>
</feature>
<evidence type="ECO:0000256" key="4">
    <source>
        <dbReference type="ARBA" id="ARBA00023136"/>
    </source>
</evidence>
<evidence type="ECO:0000313" key="6">
    <source>
        <dbReference type="EMBL" id="NHM05536.1"/>
    </source>
</evidence>
<comment type="subcellular location">
    <subcellularLocation>
        <location evidence="1">Membrane</location>
        <topology evidence="1">Multi-pass membrane protein</topology>
    </subcellularLocation>
</comment>
<accession>A0ABX0IJU0</accession>
<comment type="caution">
    <text evidence="6">The sequence shown here is derived from an EMBL/GenBank/DDBJ whole genome shotgun (WGS) entry which is preliminary data.</text>
</comment>
<proteinExistence type="predicted"/>
<evidence type="ECO:0000313" key="7">
    <source>
        <dbReference type="Proteomes" id="UP000761423"/>
    </source>
</evidence>
<gene>
    <name evidence="6" type="ORF">G4L40_12565</name>
</gene>
<dbReference type="InterPro" id="IPR032808">
    <property type="entry name" value="DoxX"/>
</dbReference>
<evidence type="ECO:0000256" key="5">
    <source>
        <dbReference type="SAM" id="Phobius"/>
    </source>
</evidence>
<name>A0ABX0IJU0_9FLAO</name>
<feature type="transmembrane region" description="Helical" evidence="5">
    <location>
        <begin position="59"/>
        <end position="80"/>
    </location>
</feature>